<dbReference type="InterPro" id="IPR052155">
    <property type="entry name" value="Biofilm_reg_signaling"/>
</dbReference>
<dbReference type="InterPro" id="IPR000160">
    <property type="entry name" value="GGDEF_dom"/>
</dbReference>
<dbReference type="InterPro" id="IPR043128">
    <property type="entry name" value="Rev_trsase/Diguanyl_cyclase"/>
</dbReference>
<dbReference type="InterPro" id="IPR029787">
    <property type="entry name" value="Nucleotide_cyclase"/>
</dbReference>
<evidence type="ECO:0000259" key="3">
    <source>
        <dbReference type="PROSITE" id="PS50887"/>
    </source>
</evidence>
<keyword evidence="1" id="KW-0472">Membrane</keyword>
<dbReference type="PROSITE" id="PS50883">
    <property type="entry name" value="EAL"/>
    <property type="match status" value="1"/>
</dbReference>
<dbReference type="EMBL" id="VIWP01000007">
    <property type="protein sequence ID" value="TWF49789.1"/>
    <property type="molecule type" value="Genomic_DNA"/>
</dbReference>
<dbReference type="SUPFAM" id="SSF55073">
    <property type="entry name" value="Nucleotide cyclase"/>
    <property type="match status" value="1"/>
</dbReference>
<name>A0A561QHH9_9HYPH</name>
<feature type="domain" description="GGDEF" evidence="3">
    <location>
        <begin position="261"/>
        <end position="394"/>
    </location>
</feature>
<dbReference type="SUPFAM" id="SSF141868">
    <property type="entry name" value="EAL domain-like"/>
    <property type="match status" value="1"/>
</dbReference>
<dbReference type="CDD" id="cd01948">
    <property type="entry name" value="EAL"/>
    <property type="match status" value="1"/>
</dbReference>
<feature type="transmembrane region" description="Helical" evidence="1">
    <location>
        <begin position="58"/>
        <end position="75"/>
    </location>
</feature>
<dbReference type="GO" id="GO:0003824">
    <property type="term" value="F:catalytic activity"/>
    <property type="evidence" value="ECO:0007669"/>
    <property type="project" value="UniProtKB-ARBA"/>
</dbReference>
<dbReference type="NCBIfam" id="TIGR00254">
    <property type="entry name" value="GGDEF"/>
    <property type="match status" value="1"/>
</dbReference>
<dbReference type="SMART" id="SM00267">
    <property type="entry name" value="GGDEF"/>
    <property type="match status" value="1"/>
</dbReference>
<feature type="transmembrane region" description="Helical" evidence="1">
    <location>
        <begin position="95"/>
        <end position="114"/>
    </location>
</feature>
<evidence type="ECO:0000256" key="1">
    <source>
        <dbReference type="SAM" id="Phobius"/>
    </source>
</evidence>
<proteinExistence type="predicted"/>
<dbReference type="Gene3D" id="3.30.70.270">
    <property type="match status" value="1"/>
</dbReference>
<feature type="transmembrane region" description="Helical" evidence="1">
    <location>
        <begin position="126"/>
        <end position="153"/>
    </location>
</feature>
<dbReference type="InterPro" id="IPR001633">
    <property type="entry name" value="EAL_dom"/>
</dbReference>
<organism evidence="4 5">
    <name type="scientific">Neorhizobium alkalisoli</name>
    <dbReference type="NCBI Taxonomy" id="528178"/>
    <lineage>
        <taxon>Bacteria</taxon>
        <taxon>Pseudomonadati</taxon>
        <taxon>Pseudomonadota</taxon>
        <taxon>Alphaproteobacteria</taxon>
        <taxon>Hyphomicrobiales</taxon>
        <taxon>Rhizobiaceae</taxon>
        <taxon>Rhizobium/Agrobacterium group</taxon>
        <taxon>Neorhizobium</taxon>
    </lineage>
</organism>
<dbReference type="Gene3D" id="3.20.20.450">
    <property type="entry name" value="EAL domain"/>
    <property type="match status" value="1"/>
</dbReference>
<dbReference type="FunFam" id="3.30.70.270:FF:000001">
    <property type="entry name" value="Diguanylate cyclase domain protein"/>
    <property type="match status" value="1"/>
</dbReference>
<dbReference type="Proteomes" id="UP000320653">
    <property type="component" value="Unassembled WGS sequence"/>
</dbReference>
<dbReference type="OrthoDB" id="8107802at2"/>
<dbReference type="InterPro" id="IPR035919">
    <property type="entry name" value="EAL_sf"/>
</dbReference>
<dbReference type="CDD" id="cd01949">
    <property type="entry name" value="GGDEF"/>
    <property type="match status" value="1"/>
</dbReference>
<dbReference type="PANTHER" id="PTHR44757">
    <property type="entry name" value="DIGUANYLATE CYCLASE DGCP"/>
    <property type="match status" value="1"/>
</dbReference>
<dbReference type="SMART" id="SM00052">
    <property type="entry name" value="EAL"/>
    <property type="match status" value="1"/>
</dbReference>
<dbReference type="Pfam" id="PF00990">
    <property type="entry name" value="GGDEF"/>
    <property type="match status" value="1"/>
</dbReference>
<keyword evidence="1" id="KW-0812">Transmembrane</keyword>
<keyword evidence="5" id="KW-1185">Reference proteome</keyword>
<dbReference type="Pfam" id="PF00563">
    <property type="entry name" value="EAL"/>
    <property type="match status" value="1"/>
</dbReference>
<gene>
    <name evidence="4" type="ORF">FHW37_107156</name>
</gene>
<evidence type="ECO:0000313" key="5">
    <source>
        <dbReference type="Proteomes" id="UP000320653"/>
    </source>
</evidence>
<dbReference type="PANTHER" id="PTHR44757:SF2">
    <property type="entry name" value="BIOFILM ARCHITECTURE MAINTENANCE PROTEIN MBAA"/>
    <property type="match status" value="1"/>
</dbReference>
<dbReference type="AlphaFoldDB" id="A0A561QHH9"/>
<comment type="caution">
    <text evidence="4">The sequence shown here is derived from an EMBL/GenBank/DDBJ whole genome shotgun (WGS) entry which is preliminary data.</text>
</comment>
<evidence type="ECO:0000259" key="2">
    <source>
        <dbReference type="PROSITE" id="PS50883"/>
    </source>
</evidence>
<accession>A0A561QHH9</accession>
<dbReference type="PROSITE" id="PS50887">
    <property type="entry name" value="GGDEF"/>
    <property type="match status" value="1"/>
</dbReference>
<reference evidence="4 5" key="1">
    <citation type="submission" date="2019-06" db="EMBL/GenBank/DDBJ databases">
        <title>Sorghum-associated microbial communities from plants grown in Nebraska, USA.</title>
        <authorList>
            <person name="Schachtman D."/>
        </authorList>
    </citation>
    <scope>NUCLEOTIDE SEQUENCE [LARGE SCALE GENOMIC DNA]</scope>
    <source>
        <strain evidence="4 5">1225</strain>
    </source>
</reference>
<protein>
    <submittedName>
        <fullName evidence="4">Diguanylate cyclase/phosphodiesterase</fullName>
    </submittedName>
</protein>
<evidence type="ECO:0000313" key="4">
    <source>
        <dbReference type="EMBL" id="TWF49789.1"/>
    </source>
</evidence>
<feature type="domain" description="EAL" evidence="2">
    <location>
        <begin position="403"/>
        <end position="655"/>
    </location>
</feature>
<dbReference type="RefSeq" id="WP_145641057.1">
    <property type="nucleotide sequence ID" value="NZ_VIWP01000007.1"/>
</dbReference>
<keyword evidence="1" id="KW-1133">Transmembrane helix</keyword>
<sequence length="663" mass="70462">MSAADSGDATKTALALNVRRAQAAAMLERMPGTIATNAGVSISALLVTCIDRGFTLHALWWFAAAIGTLALRLFAHDFIQRSDLPSRAPETLLKLMTFGALMSGLVWAALPYAIDNFHPLGLDGCVYILMCGMGTGAVLMGTGHSASSLAFALPVHVSVIVTFLLTGELSGMLLGLNVLALTIVLCKSSTKSESIVIGSVKAQLSATALAVSLSGANRDILLANERLEAMANSDPLTGLANRAAFNAALNHGITEATAEGGQLGLLILDLDRFKSVNDTFGHSVGDALLIEIAARLRASMGETGTIARLGGDEFAIIIGGDNVWQQAQASAQDILVRSRQPLVIDGHPVTIGTSIGISLFPSHAANAEDLFICADMALYRAKDGGRDQWRAFDPAFRAEADRRRQIEHDLAEALDGALEAWFQPQVQLATGTVVGFEALVRWRHPVLGPISPPEIVAAAQSANLADRLTATIAAAGCRLLNDLPGLGLPQATVAINVSPREFELYDVADVLNRVTRAHGIDPALFEIEITEEAILDALVSGPQLKQIERSGYKLAVDDFGAGHSSLAYLVGLKVDQLKLDRRFVTGIETSRQNQEIVGAMIGLGRALSMDVVAEGVETKDEAETLAALGCSIVQGYFLGRPMPVERLPHWIEEKRKKVGHRVA</sequence>